<dbReference type="EMBL" id="KQ241880">
    <property type="protein sequence ID" value="KNC82924.1"/>
    <property type="molecule type" value="Genomic_DNA"/>
</dbReference>
<organism evidence="5 6">
    <name type="scientific">Sphaeroforma arctica JP610</name>
    <dbReference type="NCBI Taxonomy" id="667725"/>
    <lineage>
        <taxon>Eukaryota</taxon>
        <taxon>Ichthyosporea</taxon>
        <taxon>Ichthyophonida</taxon>
        <taxon>Sphaeroforma</taxon>
    </lineage>
</organism>
<evidence type="ECO:0000256" key="1">
    <source>
        <dbReference type="ARBA" id="ARBA00005104"/>
    </source>
</evidence>
<dbReference type="AlphaFoldDB" id="A0A0L0G260"/>
<dbReference type="GO" id="GO:0009231">
    <property type="term" value="P:riboflavin biosynthetic process"/>
    <property type="evidence" value="ECO:0007669"/>
    <property type="project" value="UniProtKB-UniPathway"/>
</dbReference>
<feature type="domain" description="Bacterial bifunctional deaminase-reductase C-terminal" evidence="4">
    <location>
        <begin position="180"/>
        <end position="354"/>
    </location>
</feature>
<dbReference type="STRING" id="667725.A0A0L0G260"/>
<dbReference type="GeneID" id="25905321"/>
<keyword evidence="2" id="KW-0521">NADP</keyword>
<reference evidence="5 6" key="1">
    <citation type="submission" date="2011-02" db="EMBL/GenBank/DDBJ databases">
        <title>The Genome Sequence of Sphaeroforma arctica JP610.</title>
        <authorList>
            <consortium name="The Broad Institute Genome Sequencing Platform"/>
            <person name="Russ C."/>
            <person name="Cuomo C."/>
            <person name="Young S.K."/>
            <person name="Zeng Q."/>
            <person name="Gargeya S."/>
            <person name="Alvarado L."/>
            <person name="Berlin A."/>
            <person name="Chapman S.B."/>
            <person name="Chen Z."/>
            <person name="Freedman E."/>
            <person name="Gellesch M."/>
            <person name="Goldberg J."/>
            <person name="Griggs A."/>
            <person name="Gujja S."/>
            <person name="Heilman E."/>
            <person name="Heiman D."/>
            <person name="Howarth C."/>
            <person name="Mehta T."/>
            <person name="Neiman D."/>
            <person name="Pearson M."/>
            <person name="Roberts A."/>
            <person name="Saif S."/>
            <person name="Shea T."/>
            <person name="Shenoy N."/>
            <person name="Sisk P."/>
            <person name="Stolte C."/>
            <person name="Sykes S."/>
            <person name="White J."/>
            <person name="Yandava C."/>
            <person name="Burger G."/>
            <person name="Gray M.W."/>
            <person name="Holland P.W.H."/>
            <person name="King N."/>
            <person name="Lang F.B.F."/>
            <person name="Roger A.J."/>
            <person name="Ruiz-Trillo I."/>
            <person name="Haas B."/>
            <person name="Nusbaum C."/>
            <person name="Birren B."/>
        </authorList>
    </citation>
    <scope>NUCLEOTIDE SEQUENCE [LARGE SCALE GENOMIC DNA]</scope>
    <source>
        <strain evidence="5 6">JP610</strain>
    </source>
</reference>
<dbReference type="InterPro" id="IPR002734">
    <property type="entry name" value="RibDG_C"/>
</dbReference>
<dbReference type="InterPro" id="IPR011549">
    <property type="entry name" value="RibD_C"/>
</dbReference>
<evidence type="ECO:0000256" key="2">
    <source>
        <dbReference type="ARBA" id="ARBA00022857"/>
    </source>
</evidence>
<proteinExistence type="predicted"/>
<feature type="non-terminal residue" evidence="5">
    <location>
        <position position="1"/>
    </location>
</feature>
<evidence type="ECO:0000313" key="5">
    <source>
        <dbReference type="EMBL" id="KNC82924.1"/>
    </source>
</evidence>
<evidence type="ECO:0000313" key="6">
    <source>
        <dbReference type="Proteomes" id="UP000054560"/>
    </source>
</evidence>
<dbReference type="GO" id="GO:0050661">
    <property type="term" value="F:NADP binding"/>
    <property type="evidence" value="ECO:0007669"/>
    <property type="project" value="InterPro"/>
</dbReference>
<dbReference type="InterPro" id="IPR050765">
    <property type="entry name" value="Riboflavin_Biosynth_HTPR"/>
</dbReference>
<keyword evidence="3" id="KW-0560">Oxidoreductase</keyword>
<dbReference type="OrthoDB" id="5432at2759"/>
<evidence type="ECO:0000256" key="3">
    <source>
        <dbReference type="ARBA" id="ARBA00023002"/>
    </source>
</evidence>
<protein>
    <recommendedName>
        <fullName evidence="4">Bacterial bifunctional deaminase-reductase C-terminal domain-containing protein</fullName>
    </recommendedName>
</protein>
<gene>
    <name evidence="5" type="ORF">SARC_04817</name>
</gene>
<dbReference type="GO" id="GO:0008703">
    <property type="term" value="F:5-amino-6-(5-phosphoribosylamino)uracil reductase activity"/>
    <property type="evidence" value="ECO:0007669"/>
    <property type="project" value="InterPro"/>
</dbReference>
<sequence length="390" mass="41978">TLNYLKTKVDRMRHGIQLDQLAINTTPIRPESCPVSPTNALSPPTAEITIQVPLNGHQGYHTSAAADAELTSNGTTDINHITSSTDAGTDFVKHSSSEKRQLFQNEVDKLNHFLSSTSLGMPVGGRPKMWHSASSENVSSMAMALAGNLPVPRSSVPCIVSDDLPTEQTQVNAYTVWGRPYVTLTYAQSLNGCIATRERSPLAISCDESLVMTHQLRADHDGILVGIGTVCADNPRLTVRLANGNDPLPIILDTNLRVPMDVTILDNKRKPWIVCRIGCDESKIEALGARGVTVVPIDCEEGEMLDVSMVLGVLKQRGIKSLMVEGGASIITSFLASRLVDFVVVTISPVFINGLELVPSSSKVTLPSLESPVSHQLGTDAIISGRPVWQ</sequence>
<dbReference type="InterPro" id="IPR024072">
    <property type="entry name" value="DHFR-like_dom_sf"/>
</dbReference>
<dbReference type="PANTHER" id="PTHR38011:SF7">
    <property type="entry name" value="2,5-DIAMINO-6-RIBOSYLAMINO-4(3H)-PYRIMIDINONE 5'-PHOSPHATE REDUCTASE"/>
    <property type="match status" value="1"/>
</dbReference>
<accession>A0A0L0G260</accession>
<dbReference type="Proteomes" id="UP000054560">
    <property type="component" value="Unassembled WGS sequence"/>
</dbReference>
<dbReference type="PANTHER" id="PTHR38011">
    <property type="entry name" value="DIHYDROFOLATE REDUCTASE FAMILY PROTEIN (AFU_ORTHOLOGUE AFUA_8G06820)"/>
    <property type="match status" value="1"/>
</dbReference>
<dbReference type="RefSeq" id="XP_014156826.1">
    <property type="nucleotide sequence ID" value="XM_014301351.1"/>
</dbReference>
<evidence type="ECO:0000259" key="4">
    <source>
        <dbReference type="Pfam" id="PF01872"/>
    </source>
</evidence>
<dbReference type="Gene3D" id="3.40.430.10">
    <property type="entry name" value="Dihydrofolate Reductase, subunit A"/>
    <property type="match status" value="1"/>
</dbReference>
<keyword evidence="6" id="KW-1185">Reference proteome</keyword>
<dbReference type="NCBIfam" id="TIGR00227">
    <property type="entry name" value="ribD_Cterm"/>
    <property type="match status" value="1"/>
</dbReference>
<dbReference type="eggNOG" id="ENOG502RZWZ">
    <property type="taxonomic scope" value="Eukaryota"/>
</dbReference>
<dbReference type="Pfam" id="PF01872">
    <property type="entry name" value="RibD_C"/>
    <property type="match status" value="1"/>
</dbReference>
<dbReference type="UniPathway" id="UPA00275"/>
<dbReference type="SUPFAM" id="SSF53597">
    <property type="entry name" value="Dihydrofolate reductase-like"/>
    <property type="match status" value="1"/>
</dbReference>
<comment type="pathway">
    <text evidence="1">Cofactor biosynthesis; riboflavin biosynthesis.</text>
</comment>
<name>A0A0L0G260_9EUKA</name>